<proteinExistence type="predicted"/>
<dbReference type="AlphaFoldDB" id="A0AA36E9J6"/>
<gene>
    <name evidence="1" type="ORF">LSALG_LOCUS26630</name>
</gene>
<organism evidence="1 2">
    <name type="scientific">Lactuca saligna</name>
    <name type="common">Willowleaf lettuce</name>
    <dbReference type="NCBI Taxonomy" id="75948"/>
    <lineage>
        <taxon>Eukaryota</taxon>
        <taxon>Viridiplantae</taxon>
        <taxon>Streptophyta</taxon>
        <taxon>Embryophyta</taxon>
        <taxon>Tracheophyta</taxon>
        <taxon>Spermatophyta</taxon>
        <taxon>Magnoliopsida</taxon>
        <taxon>eudicotyledons</taxon>
        <taxon>Gunneridae</taxon>
        <taxon>Pentapetalae</taxon>
        <taxon>asterids</taxon>
        <taxon>campanulids</taxon>
        <taxon>Asterales</taxon>
        <taxon>Asteraceae</taxon>
        <taxon>Cichorioideae</taxon>
        <taxon>Cichorieae</taxon>
        <taxon>Lactucinae</taxon>
        <taxon>Lactuca</taxon>
    </lineage>
</organism>
<protein>
    <submittedName>
        <fullName evidence="1">Uncharacterized protein</fullName>
    </submittedName>
</protein>
<name>A0AA36E9J6_LACSI</name>
<reference evidence="1" key="1">
    <citation type="submission" date="2023-04" db="EMBL/GenBank/DDBJ databases">
        <authorList>
            <person name="Vijverberg K."/>
            <person name="Xiong W."/>
            <person name="Schranz E."/>
        </authorList>
    </citation>
    <scope>NUCLEOTIDE SEQUENCE</scope>
</reference>
<dbReference type="Proteomes" id="UP001177003">
    <property type="component" value="Chromosome 5"/>
</dbReference>
<evidence type="ECO:0000313" key="2">
    <source>
        <dbReference type="Proteomes" id="UP001177003"/>
    </source>
</evidence>
<keyword evidence="2" id="KW-1185">Reference proteome</keyword>
<sequence length="81" mass="9548">MLADQGHDLMIHTVSSFQVLTRKQKITDVPNENIAMEYEARIRRRRRFSKQGEKKYAIFFLFSEVHVTYACTQLLVLCNLV</sequence>
<dbReference type="EMBL" id="OX465081">
    <property type="protein sequence ID" value="CAI9287262.1"/>
    <property type="molecule type" value="Genomic_DNA"/>
</dbReference>
<accession>A0AA36E9J6</accession>
<evidence type="ECO:0000313" key="1">
    <source>
        <dbReference type="EMBL" id="CAI9287262.1"/>
    </source>
</evidence>